<comment type="caution">
    <text evidence="17">The sequence shown here is derived from an EMBL/GenBank/DDBJ whole genome shotgun (WGS) entry which is preliminary data.</text>
</comment>
<keyword evidence="11 15" id="KW-0275">Fatty acid biosynthesis</keyword>
<keyword evidence="8 14" id="KW-0521">NADP</keyword>
<comment type="function">
    <text evidence="1 15">Carrier of the growing fatty acid chain in fatty acid biosynthesis.</text>
</comment>
<dbReference type="NCBIfam" id="NF005559">
    <property type="entry name" value="PRK07231.1"/>
    <property type="match status" value="1"/>
</dbReference>
<dbReference type="PROSITE" id="PS00061">
    <property type="entry name" value="ADH_SHORT"/>
    <property type="match status" value="1"/>
</dbReference>
<dbReference type="InterPro" id="IPR003231">
    <property type="entry name" value="ACP"/>
</dbReference>
<dbReference type="InterPro" id="IPR002347">
    <property type="entry name" value="SDR_fam"/>
</dbReference>
<dbReference type="PRINTS" id="PR00081">
    <property type="entry name" value="GDHRDH"/>
</dbReference>
<dbReference type="InterPro" id="IPR036736">
    <property type="entry name" value="ACP-like_sf"/>
</dbReference>
<feature type="binding site" evidence="14">
    <location>
        <position position="99"/>
    </location>
    <ligand>
        <name>NADP(+)</name>
        <dbReference type="ChEBI" id="CHEBI:58349"/>
    </ligand>
</feature>
<evidence type="ECO:0000256" key="1">
    <source>
        <dbReference type="ARBA" id="ARBA00003180"/>
    </source>
</evidence>
<dbReference type="SMART" id="SM00822">
    <property type="entry name" value="PKS_KR"/>
    <property type="match status" value="1"/>
</dbReference>
<keyword evidence="6" id="KW-0597">Phosphoprotein</keyword>
<dbReference type="PANTHER" id="PTHR42879">
    <property type="entry name" value="3-OXOACYL-(ACYL-CARRIER-PROTEIN) REDUCTASE"/>
    <property type="match status" value="1"/>
</dbReference>
<dbReference type="Pfam" id="PF13561">
    <property type="entry name" value="adh_short_C2"/>
    <property type="match status" value="1"/>
</dbReference>
<dbReference type="InterPro" id="IPR036291">
    <property type="entry name" value="NAD(P)-bd_dom_sf"/>
</dbReference>
<dbReference type="InterPro" id="IPR006162">
    <property type="entry name" value="Ppantetheine_attach_site"/>
</dbReference>
<protein>
    <recommendedName>
        <fullName evidence="15">Acyl carrier protein</fullName>
    </recommendedName>
</protein>
<name>A0A812U2X8_SYMPI</name>
<organism evidence="17 18">
    <name type="scientific">Symbiodinium pilosum</name>
    <name type="common">Dinoflagellate</name>
    <dbReference type="NCBI Taxonomy" id="2952"/>
    <lineage>
        <taxon>Eukaryota</taxon>
        <taxon>Sar</taxon>
        <taxon>Alveolata</taxon>
        <taxon>Dinophyceae</taxon>
        <taxon>Suessiales</taxon>
        <taxon>Symbiodiniaceae</taxon>
        <taxon>Symbiodinium</taxon>
    </lineage>
</organism>
<dbReference type="InterPro" id="IPR020806">
    <property type="entry name" value="PKS_PP-bd"/>
</dbReference>
<dbReference type="EMBL" id="CAJNIZ010034003">
    <property type="protein sequence ID" value="CAE7549774.1"/>
    <property type="molecule type" value="Genomic_DNA"/>
</dbReference>
<dbReference type="GO" id="GO:0006633">
    <property type="term" value="P:fatty acid biosynthetic process"/>
    <property type="evidence" value="ECO:0007669"/>
    <property type="project" value="UniProtKB-KW"/>
</dbReference>
<evidence type="ECO:0000256" key="12">
    <source>
        <dbReference type="ARBA" id="ARBA00048508"/>
    </source>
</evidence>
<dbReference type="AlphaFoldDB" id="A0A812U2X8"/>
<evidence type="ECO:0000256" key="2">
    <source>
        <dbReference type="ARBA" id="ARBA00006484"/>
    </source>
</evidence>
<evidence type="ECO:0000256" key="15">
    <source>
        <dbReference type="RuleBase" id="RU000722"/>
    </source>
</evidence>
<dbReference type="FunFam" id="3.40.50.720:FF:000115">
    <property type="entry name" value="3-oxoacyl-[acyl-carrier-protein] reductase FabG"/>
    <property type="match status" value="1"/>
</dbReference>
<sequence length="364" mass="38460">MAEPSKAQVTSDLTGRTALVTGASRGIGRAIALRLGRAGATVACVARNVEKLEEVAQAIRDAGGEASVHQCDVCDSAQVQQTVDAVSEKWGGIDILVNNAGITRDTLLLRMSDDDWGDVISSNLRSVFLFTRAVAQVMVRAKRGRIINISSISGLMGNPGQANYSASKAGVIGFTQTVAKELGSKRRPITVNAICPGFIRSDMTDILAEAGGDAFHDVVKQRIPLQRLGEPEEVADAALFLASDSAAYITGQVITIDGPSAKPRPIATADGPIRSVPQADSRRTVVASVLERVTDIVAEQLGVDKEKITADTSFVNDLGADSLDTVELVMELEEEFDINIPDDAAEKIQTVGQAVEFIEANSGS</sequence>
<dbReference type="Gene3D" id="3.40.50.720">
    <property type="entry name" value="NAD(P)-binding Rossmann-like Domain"/>
    <property type="match status" value="1"/>
</dbReference>
<accession>A0A812U2X8</accession>
<dbReference type="InterPro" id="IPR009081">
    <property type="entry name" value="PP-bd_ACP"/>
</dbReference>
<dbReference type="Proteomes" id="UP000649617">
    <property type="component" value="Unassembled WGS sequence"/>
</dbReference>
<dbReference type="Pfam" id="PF00550">
    <property type="entry name" value="PP-binding"/>
    <property type="match status" value="1"/>
</dbReference>
<feature type="binding site" evidence="14">
    <location>
        <begin position="22"/>
        <end position="25"/>
    </location>
    <ligand>
        <name>NADP(+)</name>
        <dbReference type="ChEBI" id="CHEBI:58349"/>
    </ligand>
</feature>
<dbReference type="FunFam" id="1.10.1200.10:FF:000001">
    <property type="entry name" value="Acyl carrier protein"/>
    <property type="match status" value="1"/>
</dbReference>
<dbReference type="PROSITE" id="PS50075">
    <property type="entry name" value="CARRIER"/>
    <property type="match status" value="1"/>
</dbReference>
<dbReference type="InterPro" id="IPR057326">
    <property type="entry name" value="KR_dom"/>
</dbReference>
<dbReference type="SUPFAM" id="SSF51735">
    <property type="entry name" value="NAD(P)-binding Rossmann-fold domains"/>
    <property type="match status" value="1"/>
</dbReference>
<evidence type="ECO:0000256" key="5">
    <source>
        <dbReference type="ARBA" id="ARBA00022516"/>
    </source>
</evidence>
<keyword evidence="4 15" id="KW-0596">Phosphopantetheine</keyword>
<keyword evidence="7" id="KW-0276">Fatty acid metabolism</keyword>
<feature type="binding site" evidence="14">
    <location>
        <begin position="164"/>
        <end position="168"/>
    </location>
    <ligand>
        <name>NADP(+)</name>
        <dbReference type="ChEBI" id="CHEBI:58349"/>
    </ligand>
</feature>
<evidence type="ECO:0000256" key="10">
    <source>
        <dbReference type="ARBA" id="ARBA00023098"/>
    </source>
</evidence>
<keyword evidence="5 15" id="KW-0444">Lipid biosynthesis</keyword>
<dbReference type="NCBIfam" id="TIGR01830">
    <property type="entry name" value="3oxo_ACP_reduc"/>
    <property type="match status" value="1"/>
</dbReference>
<dbReference type="GO" id="GO:0031177">
    <property type="term" value="F:phosphopantetheine binding"/>
    <property type="evidence" value="ECO:0007669"/>
    <property type="project" value="InterPro"/>
</dbReference>
<evidence type="ECO:0000313" key="18">
    <source>
        <dbReference type="Proteomes" id="UP000649617"/>
    </source>
</evidence>
<dbReference type="PRINTS" id="PR00080">
    <property type="entry name" value="SDRFAMILY"/>
</dbReference>
<keyword evidence="9" id="KW-0560">Oxidoreductase</keyword>
<gene>
    <name evidence="17" type="primary">fabG</name>
    <name evidence="17" type="ORF">SPIL2461_LOCUS14607</name>
</gene>
<dbReference type="NCBIfam" id="NF002149">
    <property type="entry name" value="PRK00982.1-3"/>
    <property type="match status" value="1"/>
</dbReference>
<dbReference type="HAMAP" id="MF_01217">
    <property type="entry name" value="Acyl_carrier"/>
    <property type="match status" value="1"/>
</dbReference>
<reference evidence="17" key="1">
    <citation type="submission" date="2021-02" db="EMBL/GenBank/DDBJ databases">
        <authorList>
            <person name="Dougan E. K."/>
            <person name="Rhodes N."/>
            <person name="Thang M."/>
            <person name="Chan C."/>
        </authorList>
    </citation>
    <scope>NUCLEOTIDE SEQUENCE</scope>
</reference>
<dbReference type="PROSITE" id="PS00012">
    <property type="entry name" value="PHOSPHOPANTETHEINE"/>
    <property type="match status" value="1"/>
</dbReference>
<dbReference type="NCBIfam" id="TIGR00517">
    <property type="entry name" value="acyl_carrier"/>
    <property type="match status" value="1"/>
</dbReference>
<comment type="catalytic activity">
    <reaction evidence="12">
        <text>a (3R)-hydroxyacyl-[ACP] + NADP(+) = a 3-oxoacyl-[ACP] + NADPH + H(+)</text>
        <dbReference type="Rhea" id="RHEA:17397"/>
        <dbReference type="Rhea" id="RHEA-COMP:9916"/>
        <dbReference type="Rhea" id="RHEA-COMP:9945"/>
        <dbReference type="ChEBI" id="CHEBI:15378"/>
        <dbReference type="ChEBI" id="CHEBI:57783"/>
        <dbReference type="ChEBI" id="CHEBI:58349"/>
        <dbReference type="ChEBI" id="CHEBI:78776"/>
        <dbReference type="ChEBI" id="CHEBI:78827"/>
        <dbReference type="EC" id="1.1.1.100"/>
    </reaction>
</comment>
<evidence type="ECO:0000256" key="14">
    <source>
        <dbReference type="PIRSR" id="PIRSR611284-2"/>
    </source>
</evidence>
<feature type="active site" description="Proton acceptor" evidence="13">
    <location>
        <position position="164"/>
    </location>
</feature>
<dbReference type="PANTHER" id="PTHR42879:SF2">
    <property type="entry name" value="3-OXOACYL-[ACYL-CARRIER-PROTEIN] REDUCTASE FABG"/>
    <property type="match status" value="1"/>
</dbReference>
<evidence type="ECO:0000256" key="7">
    <source>
        <dbReference type="ARBA" id="ARBA00022832"/>
    </source>
</evidence>
<dbReference type="InterPro" id="IPR050259">
    <property type="entry name" value="SDR"/>
</dbReference>
<evidence type="ECO:0000256" key="13">
    <source>
        <dbReference type="PIRSR" id="PIRSR611284-1"/>
    </source>
</evidence>
<dbReference type="InterPro" id="IPR011284">
    <property type="entry name" value="3oxo_ACP_reduc"/>
</dbReference>
<evidence type="ECO:0000259" key="16">
    <source>
        <dbReference type="PROSITE" id="PS50075"/>
    </source>
</evidence>
<evidence type="ECO:0000256" key="4">
    <source>
        <dbReference type="ARBA" id="ARBA00022450"/>
    </source>
</evidence>
<dbReference type="OrthoDB" id="1393670at2759"/>
<dbReference type="NCBIfam" id="NF002148">
    <property type="entry name" value="PRK00982.1-2"/>
    <property type="match status" value="1"/>
</dbReference>
<feature type="binding site" evidence="14">
    <location>
        <position position="199"/>
    </location>
    <ligand>
        <name>NADP(+)</name>
        <dbReference type="ChEBI" id="CHEBI:58349"/>
    </ligand>
</feature>
<comment type="similarity">
    <text evidence="3">Belongs to the acyl carrier protein (ACP) family.</text>
</comment>
<comment type="similarity">
    <text evidence="2">Belongs to the short-chain dehydrogenases/reductases (SDR) family.</text>
</comment>
<dbReference type="CDD" id="cd05333">
    <property type="entry name" value="BKR_SDR_c"/>
    <property type="match status" value="1"/>
</dbReference>
<evidence type="ECO:0000256" key="11">
    <source>
        <dbReference type="ARBA" id="ARBA00023160"/>
    </source>
</evidence>
<evidence type="ECO:0000256" key="6">
    <source>
        <dbReference type="ARBA" id="ARBA00022553"/>
    </source>
</evidence>
<evidence type="ECO:0000256" key="9">
    <source>
        <dbReference type="ARBA" id="ARBA00023002"/>
    </source>
</evidence>
<evidence type="ECO:0000313" key="17">
    <source>
        <dbReference type="EMBL" id="CAE7549774.1"/>
    </source>
</evidence>
<feature type="domain" description="Carrier" evidence="16">
    <location>
        <begin position="287"/>
        <end position="362"/>
    </location>
</feature>
<dbReference type="SMART" id="SM00823">
    <property type="entry name" value="PKS_PP"/>
    <property type="match status" value="1"/>
</dbReference>
<dbReference type="Gene3D" id="1.10.1200.10">
    <property type="entry name" value="ACP-like"/>
    <property type="match status" value="1"/>
</dbReference>
<dbReference type="SUPFAM" id="SSF47336">
    <property type="entry name" value="ACP-like"/>
    <property type="match status" value="1"/>
</dbReference>
<evidence type="ECO:0000256" key="3">
    <source>
        <dbReference type="ARBA" id="ARBA00010930"/>
    </source>
</evidence>
<proteinExistence type="inferred from homology"/>
<dbReference type="NCBIfam" id="NF002151">
    <property type="entry name" value="PRK00982.1-5"/>
    <property type="match status" value="1"/>
</dbReference>
<keyword evidence="18" id="KW-1185">Reference proteome</keyword>
<evidence type="ECO:0000256" key="8">
    <source>
        <dbReference type="ARBA" id="ARBA00022857"/>
    </source>
</evidence>
<dbReference type="InterPro" id="IPR020904">
    <property type="entry name" value="Sc_DH/Rdtase_CS"/>
</dbReference>
<dbReference type="NCBIfam" id="NF002150">
    <property type="entry name" value="PRK00982.1-4"/>
    <property type="match status" value="1"/>
</dbReference>
<keyword evidence="10" id="KW-0443">Lipid metabolism</keyword>
<dbReference type="GO" id="GO:0004316">
    <property type="term" value="F:3-oxoacyl-[acyl-carrier-protein] reductase (NADPH) activity"/>
    <property type="evidence" value="ECO:0007669"/>
    <property type="project" value="UniProtKB-EC"/>
</dbReference>
<dbReference type="GO" id="GO:0051287">
    <property type="term" value="F:NAD binding"/>
    <property type="evidence" value="ECO:0007669"/>
    <property type="project" value="InterPro"/>
</dbReference>
<dbReference type="NCBIfam" id="NF009466">
    <property type="entry name" value="PRK12826.1-2"/>
    <property type="match status" value="1"/>
</dbReference>